<keyword evidence="1" id="KW-1133">Transmembrane helix</keyword>
<keyword evidence="3" id="KW-1185">Reference proteome</keyword>
<name>A0A542E2C5_9MICO</name>
<reference evidence="2 3" key="1">
    <citation type="submission" date="2019-06" db="EMBL/GenBank/DDBJ databases">
        <title>Sequencing the genomes of 1000 actinobacteria strains.</title>
        <authorList>
            <person name="Klenk H.-P."/>
        </authorList>
    </citation>
    <scope>NUCLEOTIDE SEQUENCE [LARGE SCALE GENOMIC DNA]</scope>
    <source>
        <strain evidence="2 3">DSM 18607</strain>
    </source>
</reference>
<dbReference type="AlphaFoldDB" id="A0A542E2C5"/>
<gene>
    <name evidence="2" type="ORF">FB458_2541</name>
</gene>
<organism evidence="2 3">
    <name type="scientific">Lapillicoccus jejuensis</name>
    <dbReference type="NCBI Taxonomy" id="402171"/>
    <lineage>
        <taxon>Bacteria</taxon>
        <taxon>Bacillati</taxon>
        <taxon>Actinomycetota</taxon>
        <taxon>Actinomycetes</taxon>
        <taxon>Micrococcales</taxon>
        <taxon>Intrasporangiaceae</taxon>
        <taxon>Lapillicoccus</taxon>
    </lineage>
</organism>
<accession>A0A542E2C5</accession>
<dbReference type="EMBL" id="VFMN01000001">
    <property type="protein sequence ID" value="TQJ09429.1"/>
    <property type="molecule type" value="Genomic_DNA"/>
</dbReference>
<dbReference type="Proteomes" id="UP000317893">
    <property type="component" value="Unassembled WGS sequence"/>
</dbReference>
<feature type="transmembrane region" description="Helical" evidence="1">
    <location>
        <begin position="255"/>
        <end position="276"/>
    </location>
</feature>
<evidence type="ECO:0000313" key="2">
    <source>
        <dbReference type="EMBL" id="TQJ09429.1"/>
    </source>
</evidence>
<feature type="transmembrane region" description="Helical" evidence="1">
    <location>
        <begin position="207"/>
        <end position="235"/>
    </location>
</feature>
<dbReference type="PANTHER" id="PTHR35337">
    <property type="entry name" value="SLR1478 PROTEIN"/>
    <property type="match status" value="1"/>
</dbReference>
<evidence type="ECO:0000256" key="1">
    <source>
        <dbReference type="SAM" id="Phobius"/>
    </source>
</evidence>
<dbReference type="Pfam" id="PF01944">
    <property type="entry name" value="SpoIIM"/>
    <property type="match status" value="1"/>
</dbReference>
<feature type="transmembrane region" description="Helical" evidence="1">
    <location>
        <begin position="101"/>
        <end position="121"/>
    </location>
</feature>
<protein>
    <submittedName>
        <fullName evidence="2">Putative membrane protein SpoIIM required for sporulation</fullName>
    </submittedName>
</protein>
<proteinExistence type="predicted"/>
<feature type="transmembrane region" description="Helical" evidence="1">
    <location>
        <begin position="288"/>
        <end position="310"/>
    </location>
</feature>
<comment type="caution">
    <text evidence="2">The sequence shown here is derived from an EMBL/GenBank/DDBJ whole genome shotgun (WGS) entry which is preliminary data.</text>
</comment>
<keyword evidence="1" id="KW-0472">Membrane</keyword>
<dbReference type="OrthoDB" id="5243448at2"/>
<dbReference type="InterPro" id="IPR002798">
    <property type="entry name" value="SpoIIM-like"/>
</dbReference>
<dbReference type="PANTHER" id="PTHR35337:SF1">
    <property type="entry name" value="SLR1478 PROTEIN"/>
    <property type="match status" value="1"/>
</dbReference>
<evidence type="ECO:0000313" key="3">
    <source>
        <dbReference type="Proteomes" id="UP000317893"/>
    </source>
</evidence>
<dbReference type="RefSeq" id="WP_141848799.1">
    <property type="nucleotide sequence ID" value="NZ_BAAAPR010000014.1"/>
</dbReference>
<keyword evidence="1" id="KW-0812">Transmembrane</keyword>
<sequence>MDLDAYVTAHHGEWSRLEQLSGQRRLSGTEADEMLDLYQRVATHLSEVRTRSPEPTLVAHLSSLLARARLRSAGTRTFTWSDVVRFLTVTFPAALFHTRRWWLTTLGVNVAAAFVMGWYLVAHPALETSLLSPSEVQQLVDNDFAGYYTQYAAGSFAVKIWTNNAWVTALCLALGVFGVPVVYLLFQNVVNVAVIGGIMWTHGRADLFFGLILPHGMLELTCVFVAAGAGLRIFWAWIEPGPRTRGQAVAEEGRAALSLALGLALVLLVTGLIEAFVTPSPLPTWARIGVGVLAELAFLTYVFTLGRWAARRGETGDLVPADRGETAPVV</sequence>